<evidence type="ECO:0000313" key="2">
    <source>
        <dbReference type="Proteomes" id="UP000681414"/>
    </source>
</evidence>
<comment type="caution">
    <text evidence="1">The sequence shown here is derived from an EMBL/GenBank/DDBJ whole genome shotgun (WGS) entry which is preliminary data.</text>
</comment>
<dbReference type="EMBL" id="JAGYPG010000001">
    <property type="protein sequence ID" value="MBS4193741.1"/>
    <property type="molecule type" value="Genomic_DNA"/>
</dbReference>
<proteinExistence type="predicted"/>
<keyword evidence="2" id="KW-1185">Reference proteome</keyword>
<reference evidence="1 2" key="1">
    <citation type="submission" date="2021-05" db="EMBL/GenBank/DDBJ databases">
        <title>Novel Bacillus species.</title>
        <authorList>
            <person name="Liu G."/>
        </authorList>
    </citation>
    <scope>NUCLEOTIDE SEQUENCE [LARGE SCALE GENOMIC DNA]</scope>
    <source>
        <strain evidence="2">FJAT-49780</strain>
    </source>
</reference>
<name>A0A942TBH6_9BACI</name>
<dbReference type="AlphaFoldDB" id="A0A942TBH6"/>
<evidence type="ECO:0000313" key="1">
    <source>
        <dbReference type="EMBL" id="MBS4193741.1"/>
    </source>
</evidence>
<accession>A0A942TBH6</accession>
<protein>
    <submittedName>
        <fullName evidence="1">Uncharacterized protein</fullName>
    </submittedName>
</protein>
<dbReference type="RefSeq" id="WP_213122984.1">
    <property type="nucleotide sequence ID" value="NZ_JAGYPG010000001.1"/>
</dbReference>
<sequence length="81" mass="8369">MAIPVAVGAVNIGMLNTNSAVSFGQNQLAGWSSHRKTNNGAGNQAGLFSNINNLTVIIDNDLIDGQINDPDIIPGPQAQAL</sequence>
<organism evidence="1 2">
    <name type="scientific">Lederbergia citri</name>
    <dbReference type="NCBI Taxonomy" id="2833580"/>
    <lineage>
        <taxon>Bacteria</taxon>
        <taxon>Bacillati</taxon>
        <taxon>Bacillota</taxon>
        <taxon>Bacilli</taxon>
        <taxon>Bacillales</taxon>
        <taxon>Bacillaceae</taxon>
        <taxon>Lederbergia</taxon>
    </lineage>
</organism>
<dbReference type="Proteomes" id="UP000681414">
    <property type="component" value="Unassembled WGS sequence"/>
</dbReference>
<gene>
    <name evidence="1" type="ORF">KHA97_01485</name>
</gene>